<proteinExistence type="predicted"/>
<evidence type="ECO:0000256" key="2">
    <source>
        <dbReference type="ARBA" id="ARBA00022803"/>
    </source>
</evidence>
<accession>A0AAD8M2R8</accession>
<feature type="region of interest" description="Disordered" evidence="3">
    <location>
        <begin position="32"/>
        <end position="81"/>
    </location>
</feature>
<dbReference type="SMART" id="SM00028">
    <property type="entry name" value="TPR"/>
    <property type="match status" value="3"/>
</dbReference>
<dbReference type="EMBL" id="JAUIZM010000011">
    <property type="protein sequence ID" value="KAK1358576.1"/>
    <property type="molecule type" value="Genomic_DNA"/>
</dbReference>
<comment type="caution">
    <text evidence="4">The sequence shown here is derived from an EMBL/GenBank/DDBJ whole genome shotgun (WGS) entry which is preliminary data.</text>
</comment>
<reference evidence="4" key="2">
    <citation type="submission" date="2023-05" db="EMBL/GenBank/DDBJ databases">
        <authorList>
            <person name="Schelkunov M.I."/>
        </authorList>
    </citation>
    <scope>NUCLEOTIDE SEQUENCE</scope>
    <source>
        <strain evidence="4">Hsosn_3</strain>
        <tissue evidence="4">Leaf</tissue>
    </source>
</reference>
<protein>
    <submittedName>
        <fullName evidence="4">Tetratricopeptide repeat-containing domain</fullName>
    </submittedName>
</protein>
<dbReference type="AlphaFoldDB" id="A0AAD8M2R8"/>
<gene>
    <name evidence="4" type="ORF">POM88_051832</name>
</gene>
<evidence type="ECO:0000313" key="5">
    <source>
        <dbReference type="Proteomes" id="UP001237642"/>
    </source>
</evidence>
<keyword evidence="5" id="KW-1185">Reference proteome</keyword>
<keyword evidence="2" id="KW-0802">TPR repeat</keyword>
<dbReference type="PANTHER" id="PTHR44858">
    <property type="entry name" value="TETRATRICOPEPTIDE REPEAT PROTEIN 6"/>
    <property type="match status" value="1"/>
</dbReference>
<sequence>MSSLSMAATLTSYTLFWKSPAYTRIQCCSDSDPKRGFGPQQDRKDADKVSDGGSLSRPRKSNSQQSGATPNRAPWLSSRSHGIQNNVSQDVQFEERLKAIKRSTLDQKKAEQIEEFGKIEYDVPVKSARTKTELGTKIGLGFALVVFGFVFALGDFIPTQSSSEDGVDVKMSEDDKANLQARMQNFEETLKISPKDSTALEGEAVILAELGEYTQAASLLEDIIKNEPSSDAFRLLGEVKFNLKDYEGSAAAYKSSATMAESVNFEVLRGLTNALLAAKRPDEAVQFLLVLRERLHSEKSQGATTKVDDSATGELVEVDPIQVELLLGKAYADWGHVSDAVSVYDHLISSYPDDFRGYLAKGIILKESGNVGAAERMFIQARFFAPQNAKVLVDRYSRQ</sequence>
<dbReference type="InterPro" id="IPR011990">
    <property type="entry name" value="TPR-like_helical_dom_sf"/>
</dbReference>
<dbReference type="Proteomes" id="UP001237642">
    <property type="component" value="Unassembled WGS sequence"/>
</dbReference>
<organism evidence="4 5">
    <name type="scientific">Heracleum sosnowskyi</name>
    <dbReference type="NCBI Taxonomy" id="360622"/>
    <lineage>
        <taxon>Eukaryota</taxon>
        <taxon>Viridiplantae</taxon>
        <taxon>Streptophyta</taxon>
        <taxon>Embryophyta</taxon>
        <taxon>Tracheophyta</taxon>
        <taxon>Spermatophyta</taxon>
        <taxon>Magnoliopsida</taxon>
        <taxon>eudicotyledons</taxon>
        <taxon>Gunneridae</taxon>
        <taxon>Pentapetalae</taxon>
        <taxon>asterids</taxon>
        <taxon>campanulids</taxon>
        <taxon>Apiales</taxon>
        <taxon>Apiaceae</taxon>
        <taxon>Apioideae</taxon>
        <taxon>apioid superclade</taxon>
        <taxon>Tordylieae</taxon>
        <taxon>Tordyliinae</taxon>
        <taxon>Heracleum</taxon>
    </lineage>
</organism>
<dbReference type="InterPro" id="IPR050498">
    <property type="entry name" value="Ycf3"/>
</dbReference>
<evidence type="ECO:0000256" key="1">
    <source>
        <dbReference type="ARBA" id="ARBA00022737"/>
    </source>
</evidence>
<dbReference type="Gene3D" id="1.25.40.10">
    <property type="entry name" value="Tetratricopeptide repeat domain"/>
    <property type="match status" value="1"/>
</dbReference>
<name>A0AAD8M2R8_9APIA</name>
<keyword evidence="1" id="KW-0677">Repeat</keyword>
<feature type="compositionally biased region" description="Basic and acidic residues" evidence="3">
    <location>
        <begin position="32"/>
        <end position="50"/>
    </location>
</feature>
<dbReference type="Pfam" id="PF13432">
    <property type="entry name" value="TPR_16"/>
    <property type="match status" value="1"/>
</dbReference>
<dbReference type="SUPFAM" id="SSF48452">
    <property type="entry name" value="TPR-like"/>
    <property type="match status" value="1"/>
</dbReference>
<dbReference type="InterPro" id="IPR019734">
    <property type="entry name" value="TPR_rpt"/>
</dbReference>
<evidence type="ECO:0000256" key="3">
    <source>
        <dbReference type="SAM" id="MobiDB-lite"/>
    </source>
</evidence>
<dbReference type="PANTHER" id="PTHR44858:SF1">
    <property type="entry name" value="UDP-N-ACETYLGLUCOSAMINE--PEPTIDE N-ACETYLGLUCOSAMINYLTRANSFERASE SPINDLY-RELATED"/>
    <property type="match status" value="1"/>
</dbReference>
<evidence type="ECO:0000313" key="4">
    <source>
        <dbReference type="EMBL" id="KAK1358576.1"/>
    </source>
</evidence>
<reference evidence="4" key="1">
    <citation type="submission" date="2023-02" db="EMBL/GenBank/DDBJ databases">
        <title>Genome of toxic invasive species Heracleum sosnowskyi carries increased number of genes despite the absence of recent whole-genome duplications.</title>
        <authorList>
            <person name="Schelkunov M."/>
            <person name="Shtratnikova V."/>
            <person name="Makarenko M."/>
            <person name="Klepikova A."/>
            <person name="Omelchenko D."/>
            <person name="Novikova G."/>
            <person name="Obukhova E."/>
            <person name="Bogdanov V."/>
            <person name="Penin A."/>
            <person name="Logacheva M."/>
        </authorList>
    </citation>
    <scope>NUCLEOTIDE SEQUENCE</scope>
    <source>
        <strain evidence="4">Hsosn_3</strain>
        <tissue evidence="4">Leaf</tissue>
    </source>
</reference>